<comment type="caution">
    <text evidence="4">The sequence shown here is derived from an EMBL/GenBank/DDBJ whole genome shotgun (WGS) entry which is preliminary data.</text>
</comment>
<dbReference type="GO" id="GO:0005509">
    <property type="term" value="F:calcium ion binding"/>
    <property type="evidence" value="ECO:0007669"/>
    <property type="project" value="InterPro"/>
</dbReference>
<dbReference type="InterPro" id="IPR049886">
    <property type="entry name" value="CFI_box_CTERM_dom"/>
</dbReference>
<comment type="subcellular location">
    <subcellularLocation>
        <location evidence="1">Secreted</location>
    </subcellularLocation>
</comment>
<proteinExistence type="predicted"/>
<dbReference type="InterPro" id="IPR018511">
    <property type="entry name" value="Hemolysin-typ_Ca-bd_CS"/>
</dbReference>
<keyword evidence="2" id="KW-0964">Secreted</keyword>
<dbReference type="InterPro" id="IPR001343">
    <property type="entry name" value="Hemolysn_Ca-bd"/>
</dbReference>
<dbReference type="AlphaFoldDB" id="A0A8K0VH49"/>
<feature type="region of interest" description="Disordered" evidence="3">
    <location>
        <begin position="690"/>
        <end position="710"/>
    </location>
</feature>
<evidence type="ECO:0000256" key="1">
    <source>
        <dbReference type="ARBA" id="ARBA00004613"/>
    </source>
</evidence>
<dbReference type="Gene3D" id="2.150.10.10">
    <property type="entry name" value="Serralysin-like metalloprotease, C-terminal"/>
    <property type="match status" value="2"/>
</dbReference>
<dbReference type="PROSITE" id="PS00330">
    <property type="entry name" value="HEMOLYSIN_CALCIUM"/>
    <property type="match status" value="2"/>
</dbReference>
<dbReference type="Gene3D" id="3.20.20.80">
    <property type="entry name" value="Glycosidases"/>
    <property type="match status" value="1"/>
</dbReference>
<sequence>MSDISFRIDPGQIAQNLTDGGDAVVSGGLFGGIAISRSAAEVESFRQSVEELGLTHIRWPGGTLSETAVIRENGNIQLNTNPDLPYAYDLGYPELLHPRALQDAAGLPTGRDSFTDMLQLAIAKGASFSVILPTQRYVDAPEEAAADVQDFLHALFVEDRWNGGELPERMILDIGNENYHPEEYAKVSVAILKAVREFRDAHPDEEFTLALQAMQDGPDTQELVSHLEDYRGPEDEGLLSEVDSVRIHVLKHSLSALRKVEHGKKAEAISELLEAVQADRDLMGFDPAEEVEVYFSAWTATANDVEAGLALPMSSAIATLSLFTGMAELGADHAAAWGVGMGELGTHVTMTWLDPETGELQLSPHGEVFRQMAETLPGMKLLTHRHLDAGRDMPATYFAFTDDTKAVIFLAANDIPDDGMEIGFDLTDFPAFVGFEAESVSVPDGWAGAPVVSEPQMEIDGARLTLRLSSDYQVIRITGHYAGAENEDGGTAAPEPVLVPPLGLEGSGPTDGTDGDDSLTGTAQDDRLQGGPGQDTLTGGAGDDALFGGWGDDHLYGGAGNDALHAGLGQDNLWGGAGADRFVLDPRAGSILQDFRADEGDRISFGGTYKTVEDLLAASSRGDFTGSGEERDLILSHAAGGMTVLLGGAGLMAQLPHLVLDLSAPSFENLTPIASPLGEGDILLPPAVEDGEEEDETADEDEEEDDAGDAAQGTCFVATAAFGDRMHPDVVWLRHWRDTVLIRSAAGRCFIRAYWKIGPVMARHVRANRPSGRIFRKLITAIIRTLQTARPGTTGQTGSA</sequence>
<dbReference type="PRINTS" id="PR00313">
    <property type="entry name" value="CABNDNGRPT"/>
</dbReference>
<reference evidence="4" key="1">
    <citation type="submission" date="2021-01" db="EMBL/GenBank/DDBJ databases">
        <title>Tabrizicola alba sp. nov. a motile alkaliphilic bacterium isolated from a soda lake.</title>
        <authorList>
            <person name="Szuroczki S."/>
            <person name="Abbaszade G."/>
            <person name="Schumann P."/>
            <person name="Toth E."/>
        </authorList>
    </citation>
    <scope>NUCLEOTIDE SEQUENCE</scope>
    <source>
        <strain evidence="4">DMG-N-6</strain>
    </source>
</reference>
<gene>
    <name evidence="4" type="ORF">JL811_17390</name>
</gene>
<dbReference type="InterPro" id="IPR050557">
    <property type="entry name" value="RTX_toxin/Mannuronan_C5-epim"/>
</dbReference>
<dbReference type="SUPFAM" id="SSF51445">
    <property type="entry name" value="(Trans)glycosidases"/>
    <property type="match status" value="1"/>
</dbReference>
<evidence type="ECO:0000313" key="5">
    <source>
        <dbReference type="Proteomes" id="UP000648908"/>
    </source>
</evidence>
<dbReference type="EMBL" id="JAESVN010000011">
    <property type="protein sequence ID" value="MBL4919000.1"/>
    <property type="molecule type" value="Genomic_DNA"/>
</dbReference>
<evidence type="ECO:0000313" key="4">
    <source>
        <dbReference type="EMBL" id="MBL4919000.1"/>
    </source>
</evidence>
<dbReference type="RefSeq" id="WP_202689979.1">
    <property type="nucleotide sequence ID" value="NZ_JAESVN010000011.1"/>
</dbReference>
<dbReference type="InterPro" id="IPR017853">
    <property type="entry name" value="GH"/>
</dbReference>
<name>A0A8K0VH49_9RHOB</name>
<dbReference type="NCBIfam" id="NF041770">
    <property type="entry name" value="CFI_box_CTERM"/>
    <property type="match status" value="1"/>
</dbReference>
<organism evidence="4 5">
    <name type="scientific">Szabonella alba</name>
    <dbReference type="NCBI Taxonomy" id="2804194"/>
    <lineage>
        <taxon>Bacteria</taxon>
        <taxon>Pseudomonadati</taxon>
        <taxon>Pseudomonadota</taxon>
        <taxon>Alphaproteobacteria</taxon>
        <taxon>Rhodobacterales</taxon>
        <taxon>Paracoccaceae</taxon>
        <taxon>Szabonella</taxon>
    </lineage>
</organism>
<feature type="compositionally biased region" description="Low complexity" evidence="3">
    <location>
        <begin position="494"/>
        <end position="522"/>
    </location>
</feature>
<dbReference type="PANTHER" id="PTHR38340">
    <property type="entry name" value="S-LAYER PROTEIN"/>
    <property type="match status" value="1"/>
</dbReference>
<dbReference type="SUPFAM" id="SSF51120">
    <property type="entry name" value="beta-Roll"/>
    <property type="match status" value="1"/>
</dbReference>
<feature type="compositionally biased region" description="Acidic residues" evidence="3">
    <location>
        <begin position="690"/>
        <end position="708"/>
    </location>
</feature>
<dbReference type="GO" id="GO:0005576">
    <property type="term" value="C:extracellular region"/>
    <property type="evidence" value="ECO:0007669"/>
    <property type="project" value="UniProtKB-SubCell"/>
</dbReference>
<dbReference type="Pfam" id="PF00353">
    <property type="entry name" value="HemolysinCabind"/>
    <property type="match status" value="2"/>
</dbReference>
<dbReference type="PANTHER" id="PTHR38340:SF1">
    <property type="entry name" value="S-LAYER PROTEIN"/>
    <property type="match status" value="1"/>
</dbReference>
<accession>A0A8K0VH49</accession>
<keyword evidence="5" id="KW-1185">Reference proteome</keyword>
<feature type="region of interest" description="Disordered" evidence="3">
    <location>
        <begin position="484"/>
        <end position="542"/>
    </location>
</feature>
<dbReference type="InterPro" id="IPR011049">
    <property type="entry name" value="Serralysin-like_metalloprot_C"/>
</dbReference>
<dbReference type="Proteomes" id="UP000648908">
    <property type="component" value="Unassembled WGS sequence"/>
</dbReference>
<protein>
    <submittedName>
        <fullName evidence="4">Calcium-binding protein</fullName>
    </submittedName>
</protein>
<evidence type="ECO:0000256" key="3">
    <source>
        <dbReference type="SAM" id="MobiDB-lite"/>
    </source>
</evidence>
<evidence type="ECO:0000256" key="2">
    <source>
        <dbReference type="ARBA" id="ARBA00022525"/>
    </source>
</evidence>